<comment type="pathway">
    <text evidence="2">Carbohydrate metabolism; pentose and glucuronate interconversion.</text>
</comment>
<dbReference type="Proteomes" id="UP000198504">
    <property type="component" value="Unassembled WGS sequence"/>
</dbReference>
<sequence length="472" mass="52165">MPSFVLEPDRALPFPADQRRVAREVYDQVKDLPLICMHGHVEPEVFAEDRAFADPAQLLIVPDHYVFRMLASQGVEPARLGVPRRDGGPSETDSRTIWRTFCASWKLFRGTPSRYWLEHELVEVFGVDQVPSAETADAIYDAVAACVADPGFRPRALLDRFRIEVISTTDAATSPLEQHARLAADGLGDRVLPTFRPDALAYLDRPTWRADVAALAEVSGVDTGSYDGFLEALRARRAAFVEAGALATDHGHLRAGTEPMEPATARALYTRVLDGGAASGAEVEAFAANLLFRMAEMSCEDGLVMQIHPGVLRDHSSSVFAAYGADKGYDIPVATEMTAALRPLLDRFGTDPRFRVILFTVDETVYSRELAPIAGTYPSVRLGAPWWFLDSPEGMRRFFETAVETAGFYNLSGFVDDTRAFASIPARHDLYRRVTAGFLARLVLEHRLSLDEAVETAADLAYHLPKQSYARR</sequence>
<evidence type="ECO:0000256" key="2">
    <source>
        <dbReference type="ARBA" id="ARBA00004892"/>
    </source>
</evidence>
<dbReference type="Pfam" id="PF02614">
    <property type="entry name" value="UxaC"/>
    <property type="match status" value="1"/>
</dbReference>
<keyword evidence="6 7" id="KW-0413">Isomerase</keyword>
<evidence type="ECO:0000256" key="5">
    <source>
        <dbReference type="ARBA" id="ARBA00020555"/>
    </source>
</evidence>
<proteinExistence type="inferred from homology"/>
<dbReference type="GO" id="GO:0042840">
    <property type="term" value="P:D-glucuronate catabolic process"/>
    <property type="evidence" value="ECO:0007669"/>
    <property type="project" value="TreeGrafter"/>
</dbReference>
<dbReference type="Gene3D" id="1.10.2020.10">
    <property type="entry name" value="uronate isomerase, domain 2, chain A"/>
    <property type="match status" value="1"/>
</dbReference>
<evidence type="ECO:0000313" key="8">
    <source>
        <dbReference type="Proteomes" id="UP000198504"/>
    </source>
</evidence>
<dbReference type="SUPFAM" id="SSF51556">
    <property type="entry name" value="Metallo-dependent hydrolases"/>
    <property type="match status" value="1"/>
</dbReference>
<dbReference type="GO" id="GO:0008880">
    <property type="term" value="F:glucuronate isomerase activity"/>
    <property type="evidence" value="ECO:0007669"/>
    <property type="project" value="UniProtKB-EC"/>
</dbReference>
<dbReference type="STRING" id="1036181.SAMN05421756_103468"/>
<name>A0A1H9G304_9ACTN</name>
<dbReference type="UniPathway" id="UPA00246"/>
<organism evidence="7 8">
    <name type="scientific">Microlunatus flavus</name>
    <dbReference type="NCBI Taxonomy" id="1036181"/>
    <lineage>
        <taxon>Bacteria</taxon>
        <taxon>Bacillati</taxon>
        <taxon>Actinomycetota</taxon>
        <taxon>Actinomycetes</taxon>
        <taxon>Propionibacteriales</taxon>
        <taxon>Propionibacteriaceae</taxon>
        <taxon>Microlunatus</taxon>
    </lineage>
</organism>
<dbReference type="InterPro" id="IPR003766">
    <property type="entry name" value="Uronate_isomerase"/>
</dbReference>
<dbReference type="EC" id="5.3.1.12" evidence="4"/>
<dbReference type="NCBIfam" id="NF002794">
    <property type="entry name" value="PRK02925.1"/>
    <property type="match status" value="1"/>
</dbReference>
<dbReference type="Gene3D" id="3.20.20.140">
    <property type="entry name" value="Metal-dependent hydrolases"/>
    <property type="match status" value="1"/>
</dbReference>
<dbReference type="PANTHER" id="PTHR30068:SF4">
    <property type="entry name" value="URONATE ISOMERASE"/>
    <property type="match status" value="1"/>
</dbReference>
<dbReference type="InterPro" id="IPR032466">
    <property type="entry name" value="Metal_Hydrolase"/>
</dbReference>
<gene>
    <name evidence="7" type="ORF">SAMN05421756_103468</name>
</gene>
<comment type="catalytic activity">
    <reaction evidence="1">
        <text>D-glucuronate = D-fructuronate</text>
        <dbReference type="Rhea" id="RHEA:13049"/>
        <dbReference type="ChEBI" id="CHEBI:58720"/>
        <dbReference type="ChEBI" id="CHEBI:59863"/>
        <dbReference type="EC" id="5.3.1.12"/>
    </reaction>
</comment>
<dbReference type="PANTHER" id="PTHR30068">
    <property type="entry name" value="URONATE ISOMERASE"/>
    <property type="match status" value="1"/>
</dbReference>
<evidence type="ECO:0000256" key="6">
    <source>
        <dbReference type="ARBA" id="ARBA00023235"/>
    </source>
</evidence>
<reference evidence="8" key="1">
    <citation type="submission" date="2016-10" db="EMBL/GenBank/DDBJ databases">
        <authorList>
            <person name="Varghese N."/>
            <person name="Submissions S."/>
        </authorList>
    </citation>
    <scope>NUCLEOTIDE SEQUENCE [LARGE SCALE GENOMIC DNA]</scope>
    <source>
        <strain evidence="8">CGMCC 4.6856</strain>
    </source>
</reference>
<evidence type="ECO:0000256" key="1">
    <source>
        <dbReference type="ARBA" id="ARBA00001165"/>
    </source>
</evidence>
<dbReference type="GO" id="GO:0019698">
    <property type="term" value="P:D-galacturonate catabolic process"/>
    <property type="evidence" value="ECO:0007669"/>
    <property type="project" value="TreeGrafter"/>
</dbReference>
<keyword evidence="8" id="KW-1185">Reference proteome</keyword>
<comment type="similarity">
    <text evidence="3">Belongs to the metallo-dependent hydrolases superfamily. Uronate isomerase family.</text>
</comment>
<accession>A0A1H9G304</accession>
<protein>
    <recommendedName>
        <fullName evidence="5">Uronate isomerase</fullName>
        <ecNumber evidence="4">5.3.1.12</ecNumber>
    </recommendedName>
</protein>
<dbReference type="EMBL" id="FOFA01000003">
    <property type="protein sequence ID" value="SEQ44118.1"/>
    <property type="molecule type" value="Genomic_DNA"/>
</dbReference>
<evidence type="ECO:0000313" key="7">
    <source>
        <dbReference type="EMBL" id="SEQ44118.1"/>
    </source>
</evidence>
<evidence type="ECO:0000256" key="4">
    <source>
        <dbReference type="ARBA" id="ARBA00012546"/>
    </source>
</evidence>
<dbReference type="RefSeq" id="WP_091179351.1">
    <property type="nucleotide sequence ID" value="NZ_FOFA01000003.1"/>
</dbReference>
<dbReference type="OrthoDB" id="9766564at2"/>
<dbReference type="AlphaFoldDB" id="A0A1H9G304"/>
<evidence type="ECO:0000256" key="3">
    <source>
        <dbReference type="ARBA" id="ARBA00008397"/>
    </source>
</evidence>